<feature type="region of interest" description="Disordered" evidence="2">
    <location>
        <begin position="28"/>
        <end position="113"/>
    </location>
</feature>
<gene>
    <name evidence="3" type="ORF">WR25_09443</name>
</gene>
<proteinExistence type="predicted"/>
<dbReference type="Gene3D" id="1.10.287.1490">
    <property type="match status" value="1"/>
</dbReference>
<dbReference type="EMBL" id="LIAE01009723">
    <property type="protein sequence ID" value="PAV68603.1"/>
    <property type="molecule type" value="Genomic_DNA"/>
</dbReference>
<evidence type="ECO:0000256" key="1">
    <source>
        <dbReference type="SAM" id="Coils"/>
    </source>
</evidence>
<feature type="compositionally biased region" description="Polar residues" evidence="2">
    <location>
        <begin position="412"/>
        <end position="450"/>
    </location>
</feature>
<protein>
    <recommendedName>
        <fullName evidence="5">GRIP domain-containing protein</fullName>
    </recommendedName>
</protein>
<keyword evidence="1" id="KW-0175">Coiled coil</keyword>
<feature type="compositionally biased region" description="Polar residues" evidence="2">
    <location>
        <begin position="49"/>
        <end position="89"/>
    </location>
</feature>
<dbReference type="OrthoDB" id="5848685at2759"/>
<keyword evidence="4" id="KW-1185">Reference proteome</keyword>
<reference evidence="3 4" key="1">
    <citation type="journal article" date="2017" name="Curr. Biol.">
        <title>Genome architecture and evolution of a unichromosomal asexual nematode.</title>
        <authorList>
            <person name="Fradin H."/>
            <person name="Zegar C."/>
            <person name="Gutwein M."/>
            <person name="Lucas J."/>
            <person name="Kovtun M."/>
            <person name="Corcoran D."/>
            <person name="Baugh L.R."/>
            <person name="Kiontke K."/>
            <person name="Gunsalus K."/>
            <person name="Fitch D.H."/>
            <person name="Piano F."/>
        </authorList>
    </citation>
    <scope>NUCLEOTIDE SEQUENCE [LARGE SCALE GENOMIC DNA]</scope>
    <source>
        <strain evidence="3">PF1309</strain>
    </source>
</reference>
<feature type="region of interest" description="Disordered" evidence="2">
    <location>
        <begin position="408"/>
        <end position="456"/>
    </location>
</feature>
<dbReference type="Proteomes" id="UP000218231">
    <property type="component" value="Unassembled WGS sequence"/>
</dbReference>
<dbReference type="AlphaFoldDB" id="A0A2A2K410"/>
<sequence length="507" mass="57594">MVEFGKLTRRSRIPVQKTKAVSEKLPVIPRKKAFEHRKSLPQSRVPGLPNNSKIPVPITANQQNGENSKESTPTSNKTTPILAVTKQQPQPKPKMAEVKQESSAVSNGKPILAEKKTTNLKEIETQTEEEEKKCLSDKSTECRPVALNFGTQTTEPEPAPEIIKLDKAIMAQIIEIVDEESRSAERKQIEQLQTENATLRLKVDRMQREETEASTSREALLAEIESLRQQVAESNNYLDQVDVEAEQQYTELTGEIDELIEVVQKKDAEIAAFKEQLAEKQKTEAKLNENVESYKAVMQRQKEIIENLREELDAEIAKSAQLLKEKERLTKEATTAKERMSESMLAKEALISIQLDDLHRELDKQKTIINGTSVAQIVNKWEKRVEALENSLRERDVIIHTQSQLIKELRRGTQTPSPNQISSGSNNNNLHRHSTSNGHPQRTSNNSSMDSFYRDGLDPRSRDQLLNFIMSDRPAQLANIFAIGRILDLNPHEEKLIERFLARETYG</sequence>
<organism evidence="3 4">
    <name type="scientific">Diploscapter pachys</name>
    <dbReference type="NCBI Taxonomy" id="2018661"/>
    <lineage>
        <taxon>Eukaryota</taxon>
        <taxon>Metazoa</taxon>
        <taxon>Ecdysozoa</taxon>
        <taxon>Nematoda</taxon>
        <taxon>Chromadorea</taxon>
        <taxon>Rhabditida</taxon>
        <taxon>Rhabditina</taxon>
        <taxon>Rhabditomorpha</taxon>
        <taxon>Rhabditoidea</taxon>
        <taxon>Rhabditidae</taxon>
        <taxon>Diploscapter</taxon>
    </lineage>
</organism>
<name>A0A2A2K410_9BILA</name>
<evidence type="ECO:0008006" key="5">
    <source>
        <dbReference type="Google" id="ProtNLM"/>
    </source>
</evidence>
<feature type="coiled-coil region" evidence="1">
    <location>
        <begin position="182"/>
        <end position="339"/>
    </location>
</feature>
<comment type="caution">
    <text evidence="3">The sequence shown here is derived from an EMBL/GenBank/DDBJ whole genome shotgun (WGS) entry which is preliminary data.</text>
</comment>
<accession>A0A2A2K410</accession>
<evidence type="ECO:0000256" key="2">
    <source>
        <dbReference type="SAM" id="MobiDB-lite"/>
    </source>
</evidence>
<evidence type="ECO:0000313" key="4">
    <source>
        <dbReference type="Proteomes" id="UP000218231"/>
    </source>
</evidence>
<evidence type="ECO:0000313" key="3">
    <source>
        <dbReference type="EMBL" id="PAV68603.1"/>
    </source>
</evidence>